<dbReference type="Proteomes" id="UP001174748">
    <property type="component" value="Unassembled WGS sequence"/>
</dbReference>
<accession>A0ABT7G5M1</accession>
<protein>
    <submittedName>
        <fullName evidence="1">Uncharacterized protein</fullName>
    </submittedName>
</protein>
<evidence type="ECO:0000313" key="2">
    <source>
        <dbReference type="Proteomes" id="UP001174748"/>
    </source>
</evidence>
<gene>
    <name evidence="1" type="ORF">P9921_00945</name>
</gene>
<keyword evidence="2" id="KW-1185">Reference proteome</keyword>
<organism evidence="1 2">
    <name type="scientific">Serratia nevei</name>
    <dbReference type="NCBI Taxonomy" id="2703794"/>
    <lineage>
        <taxon>Bacteria</taxon>
        <taxon>Pseudomonadati</taxon>
        <taxon>Pseudomonadota</taxon>
        <taxon>Gammaproteobacteria</taxon>
        <taxon>Enterobacterales</taxon>
        <taxon>Yersiniaceae</taxon>
        <taxon>Serratia</taxon>
    </lineage>
</organism>
<dbReference type="EMBL" id="JARTOI010000001">
    <property type="protein sequence ID" value="MDK5169058.1"/>
    <property type="molecule type" value="Genomic_DNA"/>
</dbReference>
<comment type="caution">
    <text evidence="1">The sequence shown here is derived from an EMBL/GenBank/DDBJ whole genome shotgun (WGS) entry which is preliminary data.</text>
</comment>
<proteinExistence type="predicted"/>
<evidence type="ECO:0000313" key="1">
    <source>
        <dbReference type="EMBL" id="MDK5169058.1"/>
    </source>
</evidence>
<sequence length="53" mass="5978">MKSQKNNIGGYKFKKVGKVGKDNGKAFTDNLFQGFQRLSKVGKGWTKGWILDK</sequence>
<reference evidence="1" key="1">
    <citation type="submission" date="2023-01" db="EMBL/GenBank/DDBJ databases">
        <title>Genomic dissection of endemic carbapenem resistance: metallo-beta-lactamase gene dissemination through clonal, plasmid and integron transfer pathways.</title>
        <authorList>
            <person name="Macesic N."/>
        </authorList>
    </citation>
    <scope>NUCLEOTIDE SEQUENCE</scope>
    <source>
        <strain evidence="1">CPO382</strain>
    </source>
</reference>
<name>A0ABT7G5M1_9GAMM</name>
<dbReference type="RefSeq" id="WP_285098000.1">
    <property type="nucleotide sequence ID" value="NZ_JARTOI010000001.1"/>
</dbReference>